<evidence type="ECO:0000313" key="3">
    <source>
        <dbReference type="Proteomes" id="UP000664702"/>
    </source>
</evidence>
<name>A0A939M278_9BRAD</name>
<accession>A0A939M278</accession>
<dbReference type="AlphaFoldDB" id="A0A939M278"/>
<reference evidence="2 3" key="2">
    <citation type="journal article" date="2022" name="Int. J. Syst. Evol. Microbiol.">
        <title>Strains of Bradyrhizobium barranii sp. nov. associated with legumes native to Canada are symbionts of soybeans and belong to different subspecies (subsp. barranii subsp. nov. and subsp. apii subsp. nov.) and symbiovars (sv. glycinearum and sv. septentrionale).</title>
        <authorList>
            <person name="Bromfield E.S.P."/>
            <person name="Cloutier S."/>
            <person name="Wasai-Hara S."/>
            <person name="Minamisawa K."/>
        </authorList>
    </citation>
    <scope>NUCLEOTIDE SEQUENCE [LARGE SCALE GENOMIC DNA]</scope>
    <source>
        <strain evidence="2 3">144S4</strain>
    </source>
</reference>
<organism evidence="1">
    <name type="scientific">Bradyrhizobium barranii subsp. barranii</name>
    <dbReference type="NCBI Taxonomy" id="2823807"/>
    <lineage>
        <taxon>Bacteria</taxon>
        <taxon>Pseudomonadati</taxon>
        <taxon>Pseudomonadota</taxon>
        <taxon>Alphaproteobacteria</taxon>
        <taxon>Hyphomicrobiales</taxon>
        <taxon>Nitrobacteraceae</taxon>
        <taxon>Bradyrhizobium</taxon>
        <taxon>Bradyrhizobium barranii</taxon>
    </lineage>
</organism>
<dbReference type="EMBL" id="CP086136">
    <property type="protein sequence ID" value="UEM12406.1"/>
    <property type="molecule type" value="Genomic_DNA"/>
</dbReference>
<dbReference type="EMBL" id="JAGEMI010000001">
    <property type="protein sequence ID" value="MBO1859444.1"/>
    <property type="molecule type" value="Genomic_DNA"/>
</dbReference>
<sequence>MKSTLADRQRGQLCTRLLSGTTIAFLGTGRSLSKIEYLASSGIGHFVLVRIPTKPAMHSNSKPAGHSDLKPATRCVVRMGQFHDVVEGWEGQETG</sequence>
<reference evidence="1" key="1">
    <citation type="submission" date="2021-03" db="EMBL/GenBank/DDBJ databases">
        <title>Whole Genome Sequence of Bradyrhizobium sp. Strain 144S4.</title>
        <authorList>
            <person name="Bromfield E.S.P."/>
            <person name="Cloutier S."/>
        </authorList>
    </citation>
    <scope>NUCLEOTIDE SEQUENCE [LARGE SCALE GENOMIC DNA]</scope>
    <source>
        <strain evidence="1">144S4</strain>
    </source>
</reference>
<dbReference type="RefSeq" id="WP_208083441.1">
    <property type="nucleotide sequence ID" value="NZ_CP086136.1"/>
</dbReference>
<gene>
    <name evidence="1" type="ORF">J4G43_00195</name>
    <name evidence="2" type="ORF">J4G43_049825</name>
</gene>
<proteinExistence type="predicted"/>
<dbReference type="KEGG" id="bban:J4G43_049825"/>
<dbReference type="Proteomes" id="UP000664702">
    <property type="component" value="Chromosome"/>
</dbReference>
<evidence type="ECO:0000313" key="1">
    <source>
        <dbReference type="EMBL" id="MBO1859444.1"/>
    </source>
</evidence>
<protein>
    <submittedName>
        <fullName evidence="1">Uncharacterized protein</fullName>
    </submittedName>
</protein>
<evidence type="ECO:0000313" key="2">
    <source>
        <dbReference type="EMBL" id="UEM12406.1"/>
    </source>
</evidence>